<feature type="non-terminal residue" evidence="2">
    <location>
        <position position="1"/>
    </location>
</feature>
<reference evidence="3" key="2">
    <citation type="submission" date="2015-01" db="EMBL/GenBank/DDBJ databases">
        <title>Evolutionary Origins and Diversification of the Mycorrhizal Mutualists.</title>
        <authorList>
            <consortium name="DOE Joint Genome Institute"/>
            <consortium name="Mycorrhizal Genomics Consortium"/>
            <person name="Kohler A."/>
            <person name="Kuo A."/>
            <person name="Nagy L.G."/>
            <person name="Floudas D."/>
            <person name="Copeland A."/>
            <person name="Barry K.W."/>
            <person name="Cichocki N."/>
            <person name="Veneault-Fourrey C."/>
            <person name="LaButti K."/>
            <person name="Lindquist E.A."/>
            <person name="Lipzen A."/>
            <person name="Lundell T."/>
            <person name="Morin E."/>
            <person name="Murat C."/>
            <person name="Riley R."/>
            <person name="Ohm R."/>
            <person name="Sun H."/>
            <person name="Tunlid A."/>
            <person name="Henrissat B."/>
            <person name="Grigoriev I.V."/>
            <person name="Hibbett D.S."/>
            <person name="Martin F."/>
        </authorList>
    </citation>
    <scope>NUCLEOTIDE SEQUENCE [LARGE SCALE GENOMIC DNA]</scope>
    <source>
        <strain evidence="3">Zn</strain>
    </source>
</reference>
<organism evidence="2 3">
    <name type="scientific">Oidiodendron maius (strain Zn)</name>
    <dbReference type="NCBI Taxonomy" id="913774"/>
    <lineage>
        <taxon>Eukaryota</taxon>
        <taxon>Fungi</taxon>
        <taxon>Dikarya</taxon>
        <taxon>Ascomycota</taxon>
        <taxon>Pezizomycotina</taxon>
        <taxon>Leotiomycetes</taxon>
        <taxon>Leotiomycetes incertae sedis</taxon>
        <taxon>Myxotrichaceae</taxon>
        <taxon>Oidiodendron</taxon>
    </lineage>
</organism>
<keyword evidence="3" id="KW-1185">Reference proteome</keyword>
<accession>A0A0C3H4L9</accession>
<keyword evidence="1" id="KW-1133">Transmembrane helix</keyword>
<reference evidence="2 3" key="1">
    <citation type="submission" date="2014-04" db="EMBL/GenBank/DDBJ databases">
        <authorList>
            <consortium name="DOE Joint Genome Institute"/>
            <person name="Kuo A."/>
            <person name="Martino E."/>
            <person name="Perotto S."/>
            <person name="Kohler A."/>
            <person name="Nagy L.G."/>
            <person name="Floudas D."/>
            <person name="Copeland A."/>
            <person name="Barry K.W."/>
            <person name="Cichocki N."/>
            <person name="Veneault-Fourrey C."/>
            <person name="LaButti K."/>
            <person name="Lindquist E.A."/>
            <person name="Lipzen A."/>
            <person name="Lundell T."/>
            <person name="Morin E."/>
            <person name="Murat C."/>
            <person name="Sun H."/>
            <person name="Tunlid A."/>
            <person name="Henrissat B."/>
            <person name="Grigoriev I.V."/>
            <person name="Hibbett D.S."/>
            <person name="Martin F."/>
            <person name="Nordberg H.P."/>
            <person name="Cantor M.N."/>
            <person name="Hua S.X."/>
        </authorList>
    </citation>
    <scope>NUCLEOTIDE SEQUENCE [LARGE SCALE GENOMIC DNA]</scope>
    <source>
        <strain evidence="2 3">Zn</strain>
    </source>
</reference>
<sequence>YGLFGIFLYLFGSRTTWRTEAHVLGTVSDDDALNFKKSVQDECTMISVAAAIVAQIAITGLSLNNLSQTHWIVKASFVFSLTSSLIAVYYATTQQRVMGRLLQAKQVRGWIRGRLPVQKGDSLWQLKISSKFRCDPADYRPITSDPAKILFEIRDQCFTPSVASVITISAPQILLSASLFALLLALGMYFGFVWTRNLDADAGKDSSRNLLIFYLITLTLCFVVYSVSRLIQDDDARSEGVIL</sequence>
<keyword evidence="1" id="KW-0472">Membrane</keyword>
<evidence type="ECO:0000256" key="1">
    <source>
        <dbReference type="SAM" id="Phobius"/>
    </source>
</evidence>
<feature type="transmembrane region" description="Helical" evidence="1">
    <location>
        <begin position="173"/>
        <end position="192"/>
    </location>
</feature>
<dbReference type="HOGENOM" id="CLU_1144931_0_0_1"/>
<gene>
    <name evidence="2" type="ORF">OIDMADRAFT_90904</name>
</gene>
<dbReference type="Proteomes" id="UP000054321">
    <property type="component" value="Unassembled WGS sequence"/>
</dbReference>
<feature type="transmembrane region" description="Helical" evidence="1">
    <location>
        <begin position="69"/>
        <end position="91"/>
    </location>
</feature>
<evidence type="ECO:0000313" key="2">
    <source>
        <dbReference type="EMBL" id="KIM98299.1"/>
    </source>
</evidence>
<dbReference type="EMBL" id="KN832880">
    <property type="protein sequence ID" value="KIM98299.1"/>
    <property type="molecule type" value="Genomic_DNA"/>
</dbReference>
<dbReference type="InParanoid" id="A0A0C3H4L9"/>
<name>A0A0C3H4L9_OIDMZ</name>
<dbReference type="STRING" id="913774.A0A0C3H4L9"/>
<evidence type="ECO:0000313" key="3">
    <source>
        <dbReference type="Proteomes" id="UP000054321"/>
    </source>
</evidence>
<feature type="non-terminal residue" evidence="2">
    <location>
        <position position="243"/>
    </location>
</feature>
<proteinExistence type="predicted"/>
<feature type="transmembrane region" description="Helical" evidence="1">
    <location>
        <begin position="212"/>
        <end position="231"/>
    </location>
</feature>
<keyword evidence="1" id="KW-0812">Transmembrane</keyword>
<dbReference type="OrthoDB" id="4941332at2759"/>
<protein>
    <submittedName>
        <fullName evidence="2">Uncharacterized protein</fullName>
    </submittedName>
</protein>
<dbReference type="AlphaFoldDB" id="A0A0C3H4L9"/>